<gene>
    <name evidence="2" type="ORF">CFBP6411_02405</name>
</gene>
<reference evidence="2 3" key="1">
    <citation type="submission" date="2017-11" db="EMBL/GenBank/DDBJ databases">
        <authorList>
            <person name="Han C.G."/>
        </authorList>
    </citation>
    <scope>NUCLEOTIDE SEQUENCE [LARGE SCALE GENOMIC DNA]</scope>
    <source>
        <strain evidence="2">CFBP6411</strain>
    </source>
</reference>
<evidence type="ECO:0000313" key="3">
    <source>
        <dbReference type="Proteomes" id="UP000238093"/>
    </source>
</evidence>
<feature type="region of interest" description="Disordered" evidence="1">
    <location>
        <begin position="1"/>
        <end position="37"/>
    </location>
</feature>
<evidence type="ECO:0000313" key="2">
    <source>
        <dbReference type="EMBL" id="SOS33762.1"/>
    </source>
</evidence>
<evidence type="ECO:0000256" key="1">
    <source>
        <dbReference type="SAM" id="MobiDB-lite"/>
    </source>
</evidence>
<organism evidence="2 3">
    <name type="scientific">Pseudomonas syringae group genomosp. 3</name>
    <dbReference type="NCBI Taxonomy" id="251701"/>
    <lineage>
        <taxon>Bacteria</taxon>
        <taxon>Pseudomonadati</taxon>
        <taxon>Pseudomonadota</taxon>
        <taxon>Gammaproteobacteria</taxon>
        <taxon>Pseudomonadales</taxon>
        <taxon>Pseudomonadaceae</taxon>
        <taxon>Pseudomonas</taxon>
    </lineage>
</organism>
<sequence>MMRPDAKYPRHKPHLAKNEGLVQRGISGEQFHGNNAS</sequence>
<proteinExistence type="predicted"/>
<accession>A0A2K4WD04</accession>
<protein>
    <submittedName>
        <fullName evidence="2">Uncharacterized protein</fullName>
    </submittedName>
</protein>
<dbReference type="AlphaFoldDB" id="A0A2K4WD04"/>
<name>A0A2K4WD04_9PSED</name>
<dbReference type="Proteomes" id="UP000238093">
    <property type="component" value="Chromosome I"/>
</dbReference>
<dbReference type="EMBL" id="LT963408">
    <property type="protein sequence ID" value="SOS33762.1"/>
    <property type="molecule type" value="Genomic_DNA"/>
</dbReference>